<dbReference type="EMBL" id="JBIQWL010000003">
    <property type="protein sequence ID" value="MFH8250871.1"/>
    <property type="molecule type" value="Genomic_DNA"/>
</dbReference>
<dbReference type="InterPro" id="IPR052922">
    <property type="entry name" value="Cytidylate_Kinase-2"/>
</dbReference>
<dbReference type="PANTHER" id="PTHR37816:SF1">
    <property type="entry name" value="TOXIN"/>
    <property type="match status" value="1"/>
</dbReference>
<keyword evidence="2" id="KW-1185">Reference proteome</keyword>
<reference evidence="1 2" key="1">
    <citation type="submission" date="2024-09" db="EMBL/GenBank/DDBJ databases">
        <authorList>
            <person name="Pan X."/>
        </authorList>
    </citation>
    <scope>NUCLEOTIDE SEQUENCE [LARGE SCALE GENOMIC DNA]</scope>
    <source>
        <strain evidence="1 2">B2969</strain>
    </source>
</reference>
<sequence>MPHPRAASGSSASRGRANRVSLPRSAERLALPRLELDAVFWDADWTLRDLDEAQDIVRAFVAAHPDGWVIDGNWLSRLDGQLEPGAPAGPDVVVWLDHPRAVVMRRIVSRTLRRGILRQELWHGNRERPSTWIRLDPDQNIMLWTWTQHAESRRTWLARADEGWPVLRLSGQRDVDAWLASLDR</sequence>
<dbReference type="Proteomes" id="UP001610861">
    <property type="component" value="Unassembled WGS sequence"/>
</dbReference>
<dbReference type="PANTHER" id="PTHR37816">
    <property type="entry name" value="YALI0E33011P"/>
    <property type="match status" value="1"/>
</dbReference>
<dbReference type="RefSeq" id="WP_396640818.1">
    <property type="nucleotide sequence ID" value="NZ_JBIQWL010000003.1"/>
</dbReference>
<evidence type="ECO:0000313" key="1">
    <source>
        <dbReference type="EMBL" id="MFH8250871.1"/>
    </source>
</evidence>
<proteinExistence type="predicted"/>
<organism evidence="1 2">
    <name type="scientific">Microbacterium alkaliflavum</name>
    <dbReference type="NCBI Taxonomy" id="3248839"/>
    <lineage>
        <taxon>Bacteria</taxon>
        <taxon>Bacillati</taxon>
        <taxon>Actinomycetota</taxon>
        <taxon>Actinomycetes</taxon>
        <taxon>Micrococcales</taxon>
        <taxon>Microbacteriaceae</taxon>
        <taxon>Microbacterium</taxon>
    </lineage>
</organism>
<gene>
    <name evidence="1" type="ORF">ACH3VR_10940</name>
</gene>
<comment type="caution">
    <text evidence="1">The sequence shown here is derived from an EMBL/GenBank/DDBJ whole genome shotgun (WGS) entry which is preliminary data.</text>
</comment>
<dbReference type="Gene3D" id="3.40.50.300">
    <property type="entry name" value="P-loop containing nucleotide triphosphate hydrolases"/>
    <property type="match status" value="1"/>
</dbReference>
<dbReference type="SUPFAM" id="SSF52540">
    <property type="entry name" value="P-loop containing nucleoside triphosphate hydrolases"/>
    <property type="match status" value="1"/>
</dbReference>
<accession>A0ABW7Q7M4</accession>
<protein>
    <submittedName>
        <fullName evidence="1">Toxin</fullName>
    </submittedName>
</protein>
<evidence type="ECO:0000313" key="2">
    <source>
        <dbReference type="Proteomes" id="UP001610861"/>
    </source>
</evidence>
<name>A0ABW7Q7M4_9MICO</name>
<dbReference type="InterPro" id="IPR027417">
    <property type="entry name" value="P-loop_NTPase"/>
</dbReference>